<protein>
    <submittedName>
        <fullName evidence="4">TPR repeat-containing protein</fullName>
    </submittedName>
</protein>
<reference evidence="4 5" key="1">
    <citation type="journal article" date="2010" name="Proc. Natl. Acad. Sci. U.S.A.">
        <title>Nitrosopumilus maritimus genome reveals unique mechanisms for nitrification and autotrophy in globally distributed marine crenarchaea.</title>
        <authorList>
            <person name="Walker C.B."/>
            <person name="de la Torre J.R."/>
            <person name="Klotz M.G."/>
            <person name="Urakawa H."/>
            <person name="Pinel N."/>
            <person name="Arp D.J."/>
            <person name="Brochier-Armanet C."/>
            <person name="Chain P.S."/>
            <person name="Chan P.P."/>
            <person name="Gollabgir A."/>
            <person name="Hemp J."/>
            <person name="Hugler M."/>
            <person name="Karr E.A."/>
            <person name="Konneke M."/>
            <person name="Shin M."/>
            <person name="Lawton T.J."/>
            <person name="Lowe T."/>
            <person name="Martens-Habbena W."/>
            <person name="Sayavedra-Soto L.A."/>
            <person name="Lang D."/>
            <person name="Sievert S.M."/>
            <person name="Rosenzweig A.C."/>
            <person name="Manning G."/>
            <person name="Stahl D.A."/>
        </authorList>
    </citation>
    <scope>NUCLEOTIDE SEQUENCE [LARGE SCALE GENOMIC DNA]</scope>
    <source>
        <strain evidence="4 5">SCM1</strain>
    </source>
</reference>
<dbReference type="InterPro" id="IPR011990">
    <property type="entry name" value="TPR-like_helical_dom_sf"/>
</dbReference>
<dbReference type="SMART" id="SM00028">
    <property type="entry name" value="TPR"/>
    <property type="match status" value="2"/>
</dbReference>
<evidence type="ECO:0000256" key="1">
    <source>
        <dbReference type="ARBA" id="ARBA00022737"/>
    </source>
</evidence>
<dbReference type="EMBL" id="CP000866">
    <property type="protein sequence ID" value="ABX12364.1"/>
    <property type="molecule type" value="Genomic_DNA"/>
</dbReference>
<dbReference type="Pfam" id="PF14559">
    <property type="entry name" value="TPR_19"/>
    <property type="match status" value="1"/>
</dbReference>
<gene>
    <name evidence="4" type="ordered locus">Nmar_0468</name>
</gene>
<feature type="repeat" description="TPR" evidence="3">
    <location>
        <begin position="39"/>
        <end position="72"/>
    </location>
</feature>
<dbReference type="Proteomes" id="UP000000792">
    <property type="component" value="Chromosome"/>
</dbReference>
<organism evidence="4 5">
    <name type="scientific">Nitrosopumilus maritimus (strain SCM1)</name>
    <dbReference type="NCBI Taxonomy" id="436308"/>
    <lineage>
        <taxon>Archaea</taxon>
        <taxon>Nitrososphaerota</taxon>
        <taxon>Nitrososphaeria</taxon>
        <taxon>Nitrosopumilales</taxon>
        <taxon>Nitrosopumilaceae</taxon>
        <taxon>Nitrosopumilus</taxon>
    </lineage>
</organism>
<dbReference type="AlphaFoldDB" id="A9A178"/>
<keyword evidence="2 3" id="KW-0802">TPR repeat</keyword>
<evidence type="ECO:0000313" key="5">
    <source>
        <dbReference type="Proteomes" id="UP000000792"/>
    </source>
</evidence>
<keyword evidence="1" id="KW-0677">Repeat</keyword>
<dbReference type="OrthoDB" id="115601at2157"/>
<name>A9A178_NITMS</name>
<dbReference type="PANTHER" id="PTHR44943">
    <property type="entry name" value="CELLULOSE SYNTHASE OPERON PROTEIN C"/>
    <property type="match status" value="1"/>
</dbReference>
<evidence type="ECO:0000256" key="3">
    <source>
        <dbReference type="PROSITE-ProRule" id="PRU00339"/>
    </source>
</evidence>
<dbReference type="PhylomeDB" id="A9A178"/>
<dbReference type="PROSITE" id="PS50005">
    <property type="entry name" value="TPR"/>
    <property type="match status" value="1"/>
</dbReference>
<accession>A9A178</accession>
<dbReference type="Gene3D" id="1.25.40.10">
    <property type="entry name" value="Tetratricopeptide repeat domain"/>
    <property type="match status" value="1"/>
</dbReference>
<dbReference type="InParanoid" id="A9A178"/>
<dbReference type="SUPFAM" id="SSF48452">
    <property type="entry name" value="TPR-like"/>
    <property type="match status" value="1"/>
</dbReference>
<dbReference type="EnsemblBacteria" id="ABX12364">
    <property type="protein sequence ID" value="ABX12364"/>
    <property type="gene ID" value="Nmar_0468"/>
</dbReference>
<dbReference type="GeneID" id="5773383"/>
<dbReference type="STRING" id="436308.Nmar_0468"/>
<dbReference type="eggNOG" id="arCOG03032">
    <property type="taxonomic scope" value="Archaea"/>
</dbReference>
<dbReference type="RefSeq" id="WP_012214851.1">
    <property type="nucleotide sequence ID" value="NC_010085.1"/>
</dbReference>
<evidence type="ECO:0000313" key="4">
    <source>
        <dbReference type="EMBL" id="ABX12364.1"/>
    </source>
</evidence>
<evidence type="ECO:0000256" key="2">
    <source>
        <dbReference type="ARBA" id="ARBA00022803"/>
    </source>
</evidence>
<proteinExistence type="predicted"/>
<dbReference type="KEGG" id="nmr:Nmar_0468"/>
<dbReference type="HOGENOM" id="CLU_157705_0_0_2"/>
<keyword evidence="5" id="KW-1185">Reference proteome</keyword>
<dbReference type="PANTHER" id="PTHR44943:SF8">
    <property type="entry name" value="TPR REPEAT-CONTAINING PROTEIN MJ0263"/>
    <property type="match status" value="1"/>
</dbReference>
<dbReference type="InterPro" id="IPR051685">
    <property type="entry name" value="Ycf3/AcsC/BcsC/TPR_MFPF"/>
</dbReference>
<sequence>MVGLFKHPKRKIRKLTAQGNYEDAIKLGKSLESEYSDDSDFMFIMGSVYFLVDEPKNALPYFEKAFQLNSDDLEMLRLKTNVHLALEQKSEAIDCCEHILKIDPKNDEAHDLLDQLERL</sequence>
<dbReference type="InterPro" id="IPR019734">
    <property type="entry name" value="TPR_rpt"/>
</dbReference>